<dbReference type="Proteomes" id="UP001283361">
    <property type="component" value="Unassembled WGS sequence"/>
</dbReference>
<evidence type="ECO:0000313" key="1">
    <source>
        <dbReference type="EMBL" id="KAK3690862.1"/>
    </source>
</evidence>
<comment type="caution">
    <text evidence="1">The sequence shown here is derived from an EMBL/GenBank/DDBJ whole genome shotgun (WGS) entry which is preliminary data.</text>
</comment>
<dbReference type="AlphaFoldDB" id="A0AAE0XDV9"/>
<gene>
    <name evidence="1" type="ORF">RRG08_021560</name>
</gene>
<proteinExistence type="predicted"/>
<name>A0AAE0XDV9_9GAST</name>
<evidence type="ECO:0000313" key="2">
    <source>
        <dbReference type="Proteomes" id="UP001283361"/>
    </source>
</evidence>
<organism evidence="1 2">
    <name type="scientific">Elysia crispata</name>
    <name type="common">lettuce slug</name>
    <dbReference type="NCBI Taxonomy" id="231223"/>
    <lineage>
        <taxon>Eukaryota</taxon>
        <taxon>Metazoa</taxon>
        <taxon>Spiralia</taxon>
        <taxon>Lophotrochozoa</taxon>
        <taxon>Mollusca</taxon>
        <taxon>Gastropoda</taxon>
        <taxon>Heterobranchia</taxon>
        <taxon>Euthyneura</taxon>
        <taxon>Panpulmonata</taxon>
        <taxon>Sacoglossa</taxon>
        <taxon>Placobranchoidea</taxon>
        <taxon>Plakobranchidae</taxon>
        <taxon>Elysia</taxon>
    </lineage>
</organism>
<dbReference type="EMBL" id="JAWDGP010008106">
    <property type="protein sequence ID" value="KAK3690862.1"/>
    <property type="molecule type" value="Genomic_DNA"/>
</dbReference>
<reference evidence="1" key="1">
    <citation type="journal article" date="2023" name="G3 (Bethesda)">
        <title>A reference genome for the long-term kleptoplast-retaining sea slug Elysia crispata morphotype clarki.</title>
        <authorList>
            <person name="Eastman K.E."/>
            <person name="Pendleton A.L."/>
            <person name="Shaikh M.A."/>
            <person name="Suttiyut T."/>
            <person name="Ogas R."/>
            <person name="Tomko P."/>
            <person name="Gavelis G."/>
            <person name="Widhalm J.R."/>
            <person name="Wisecaver J.H."/>
        </authorList>
    </citation>
    <scope>NUCLEOTIDE SEQUENCE</scope>
    <source>
        <strain evidence="1">ECLA1</strain>
    </source>
</reference>
<protein>
    <submittedName>
        <fullName evidence="1">Uncharacterized protein</fullName>
    </submittedName>
</protein>
<sequence>MCFQYVHLSHDSASSDMNWACATSRQAWRVATVGQETVSRRWVNIANFCFKCYSQVMFGGDSTYTQSHIQSPRTCVGFSSPYVTGSHTQERGGIFCNRCRGLSCAVILACPLGIHESDCNQYVRDEESVGGVESRSWFSKKNDWGMAATRVRRCVRERRAWLIGPGCFHTRTPKVTLGPGLLSRVTSDTWVARPPLYLQGLHDAVQYQVTILRSVVRPILSPSTELGLVNWLEGAWLALMKELGALWKLTGQATEALNSPRDERAISTNYLLILHEQLGLPGRE</sequence>
<accession>A0AAE0XDV9</accession>
<keyword evidence="2" id="KW-1185">Reference proteome</keyword>